<dbReference type="SUPFAM" id="SSF89550">
    <property type="entry name" value="PHP domain-like"/>
    <property type="match status" value="1"/>
</dbReference>
<evidence type="ECO:0000313" key="2">
    <source>
        <dbReference type="EMBL" id="MCQ6962159.1"/>
    </source>
</evidence>
<comment type="caution">
    <text evidence="2">The sequence shown here is derived from an EMBL/GenBank/DDBJ whole genome shotgun (WGS) entry which is preliminary data.</text>
</comment>
<dbReference type="FunFam" id="3.20.20.140:FF:000101">
    <property type="entry name" value="PHP domain-containing protein"/>
    <property type="match status" value="1"/>
</dbReference>
<dbReference type="InterPro" id="IPR004013">
    <property type="entry name" value="PHP_dom"/>
</dbReference>
<reference evidence="2 3" key="1">
    <citation type="journal article" date="2011" name="Appl. Environ. Microbiol.">
        <title>Methanogenic archaea isolated from Taiwan's Chelungpu fault.</title>
        <authorList>
            <person name="Wu S.Y."/>
            <person name="Lai M.C."/>
        </authorList>
    </citation>
    <scope>NUCLEOTIDE SEQUENCE [LARGE SCALE GENOMIC DNA]</scope>
    <source>
        <strain evidence="2 3">St545Mb</strain>
    </source>
</reference>
<dbReference type="InterPro" id="IPR003141">
    <property type="entry name" value="Pol/His_phosphatase_N"/>
</dbReference>
<sequence>MRFDLHVHSHFSKDSNASLDDILEHASRNGLDGFAICDHDSIEGGMACVRRARETGSGQIVIPGIEVSTSEGHILVLGVKERIEAGLSPEETIRRARAQGAVLILPHPFKMTSHGIGYVEGLAVDAVEVINSRCLTDGPNNKAREAAEKLGIPQVGGSDAHEAAMVGRSYAEVDVSERSVEAVLDAIRQGKTRAGGCKTPPSFVVKQMFAGHMKKAKKRMVRLMKK</sequence>
<dbReference type="GO" id="GO:0035312">
    <property type="term" value="F:5'-3' DNA exonuclease activity"/>
    <property type="evidence" value="ECO:0007669"/>
    <property type="project" value="TreeGrafter"/>
</dbReference>
<organism evidence="2 3">
    <name type="scientific">Methanolobus chelungpuianus</name>
    <dbReference type="NCBI Taxonomy" id="502115"/>
    <lineage>
        <taxon>Archaea</taxon>
        <taxon>Methanobacteriati</taxon>
        <taxon>Methanobacteriota</taxon>
        <taxon>Stenosarchaea group</taxon>
        <taxon>Methanomicrobia</taxon>
        <taxon>Methanosarcinales</taxon>
        <taxon>Methanosarcinaceae</taxon>
        <taxon>Methanolobus</taxon>
    </lineage>
</organism>
<gene>
    <name evidence="2" type="ORF">PV02_03220</name>
</gene>
<dbReference type="PANTHER" id="PTHR42924:SF3">
    <property type="entry name" value="POLYMERASE_HISTIDINOL PHOSPHATASE N-TERMINAL DOMAIN-CONTAINING PROTEIN"/>
    <property type="match status" value="1"/>
</dbReference>
<protein>
    <submittedName>
        <fullName evidence="2">Histidinol phosphatase</fullName>
    </submittedName>
</protein>
<dbReference type="Proteomes" id="UP001206983">
    <property type="component" value="Unassembled WGS sequence"/>
</dbReference>
<keyword evidence="3" id="KW-1185">Reference proteome</keyword>
<dbReference type="SMART" id="SM00481">
    <property type="entry name" value="POLIIIAc"/>
    <property type="match status" value="1"/>
</dbReference>
<dbReference type="Pfam" id="PF13263">
    <property type="entry name" value="PHP_C"/>
    <property type="match status" value="1"/>
</dbReference>
<dbReference type="AlphaFoldDB" id="A0AAE3H9S1"/>
<dbReference type="GO" id="GO:0004534">
    <property type="term" value="F:5'-3' RNA exonuclease activity"/>
    <property type="evidence" value="ECO:0007669"/>
    <property type="project" value="TreeGrafter"/>
</dbReference>
<accession>A0AAE3H9S1</accession>
<evidence type="ECO:0000259" key="1">
    <source>
        <dbReference type="SMART" id="SM00481"/>
    </source>
</evidence>
<dbReference type="Gene3D" id="3.20.20.140">
    <property type="entry name" value="Metal-dependent hydrolases"/>
    <property type="match status" value="1"/>
</dbReference>
<dbReference type="EMBL" id="JTEO01000002">
    <property type="protein sequence ID" value="MCQ6962159.1"/>
    <property type="molecule type" value="Genomic_DNA"/>
</dbReference>
<dbReference type="CDD" id="cd07432">
    <property type="entry name" value="PHP_HisPPase"/>
    <property type="match status" value="1"/>
</dbReference>
<dbReference type="PANTHER" id="PTHR42924">
    <property type="entry name" value="EXONUCLEASE"/>
    <property type="match status" value="1"/>
</dbReference>
<evidence type="ECO:0000313" key="3">
    <source>
        <dbReference type="Proteomes" id="UP001206983"/>
    </source>
</evidence>
<dbReference type="NCBIfam" id="NF038032">
    <property type="entry name" value="CehA_McbA_metalo"/>
    <property type="match status" value="1"/>
</dbReference>
<dbReference type="RefSeq" id="WP_256621927.1">
    <property type="nucleotide sequence ID" value="NZ_JTEO01000002.1"/>
</dbReference>
<dbReference type="InterPro" id="IPR052018">
    <property type="entry name" value="PHP_domain"/>
</dbReference>
<name>A0AAE3H9S1_9EURY</name>
<feature type="domain" description="Polymerase/histidinol phosphatase N-terminal" evidence="1">
    <location>
        <begin position="3"/>
        <end position="71"/>
    </location>
</feature>
<dbReference type="InterPro" id="IPR016195">
    <property type="entry name" value="Pol/histidinol_Pase-like"/>
</dbReference>
<dbReference type="Pfam" id="PF02811">
    <property type="entry name" value="PHP"/>
    <property type="match status" value="1"/>
</dbReference>
<proteinExistence type="predicted"/>